<comment type="caution">
    <text evidence="1">The sequence shown here is derived from an EMBL/GenBank/DDBJ whole genome shotgun (WGS) entry which is preliminary data.</text>
</comment>
<keyword evidence="2" id="KW-1185">Reference proteome</keyword>
<evidence type="ECO:0000313" key="2">
    <source>
        <dbReference type="Proteomes" id="UP001596333"/>
    </source>
</evidence>
<name>A0ABD5UJ50_9EURY</name>
<protein>
    <submittedName>
        <fullName evidence="1">IS5/IS1182 family transposase</fullName>
    </submittedName>
</protein>
<sequence>MSSATLQDDPSVDSFFNVVETETLALFEHLSFEFLEELDVFAPGETGRTRDLEPPEMMRGFLHCYY</sequence>
<dbReference type="AlphaFoldDB" id="A0ABD5UJ50"/>
<dbReference type="Proteomes" id="UP001596333">
    <property type="component" value="Unassembled WGS sequence"/>
</dbReference>
<reference evidence="1 2" key="1">
    <citation type="journal article" date="2019" name="Int. J. Syst. Evol. Microbiol.">
        <title>The Global Catalogue of Microorganisms (GCM) 10K type strain sequencing project: providing services to taxonomists for standard genome sequencing and annotation.</title>
        <authorList>
            <consortium name="The Broad Institute Genomics Platform"/>
            <consortium name="The Broad Institute Genome Sequencing Center for Infectious Disease"/>
            <person name="Wu L."/>
            <person name="Ma J."/>
        </authorList>
    </citation>
    <scope>NUCLEOTIDE SEQUENCE [LARGE SCALE GENOMIC DNA]</scope>
    <source>
        <strain evidence="1 2">Y73</strain>
    </source>
</reference>
<evidence type="ECO:0000313" key="1">
    <source>
        <dbReference type="EMBL" id="MFC6888495.1"/>
    </source>
</evidence>
<feature type="non-terminal residue" evidence="1">
    <location>
        <position position="66"/>
    </location>
</feature>
<accession>A0ABD5UJ50</accession>
<proteinExistence type="predicted"/>
<organism evidence="1 2">
    <name type="scientific">Halorubrum trueperi</name>
    <dbReference type="NCBI Taxonomy" id="2004704"/>
    <lineage>
        <taxon>Archaea</taxon>
        <taxon>Methanobacteriati</taxon>
        <taxon>Methanobacteriota</taxon>
        <taxon>Stenosarchaea group</taxon>
        <taxon>Halobacteria</taxon>
        <taxon>Halobacteriales</taxon>
        <taxon>Haloferacaceae</taxon>
        <taxon>Halorubrum</taxon>
    </lineage>
</organism>
<gene>
    <name evidence="1" type="ORF">ACFQEY_05480</name>
</gene>
<dbReference type="EMBL" id="JBHSXI010000005">
    <property type="protein sequence ID" value="MFC6888495.1"/>
    <property type="molecule type" value="Genomic_DNA"/>
</dbReference>